<dbReference type="EMBL" id="DS999411">
    <property type="protein sequence ID" value="EED34735.1"/>
    <property type="molecule type" value="Genomic_DNA"/>
</dbReference>
<proteinExistence type="predicted"/>
<reference evidence="2" key="1">
    <citation type="journal article" date="2013" name="BMC Microbiol.">
        <title>Taxonomy and evolution of bacteriochlorophyll a-containing members of the OM60/NOR5 clade of marine gammaproteobacteria: description of Luminiphilus syltensis gen. nov., sp. nov., reclassification of Haliea rubra as Pseudohaliea rubra gen. nov., comb. nov., and emendation of Chromatocurvus halotolerans.</title>
        <authorList>
            <person name="Spring S."/>
            <person name="Riedel T."/>
            <person name="Sproer C."/>
            <person name="Yan S."/>
            <person name="Harder J."/>
            <person name="Fuchs B.M."/>
        </authorList>
    </citation>
    <scope>NUCLEOTIDE SEQUENCE [LARGE SCALE GENOMIC DNA]</scope>
    <source>
        <strain evidence="2">NOR51-B</strain>
    </source>
</reference>
<gene>
    <name evidence="1" type="ORF">NOR51B_674</name>
</gene>
<name>B8KVP5_9GAMM</name>
<keyword evidence="2" id="KW-1185">Reference proteome</keyword>
<evidence type="ECO:0000313" key="2">
    <source>
        <dbReference type="Proteomes" id="UP000004699"/>
    </source>
</evidence>
<dbReference type="AlphaFoldDB" id="B8KVP5"/>
<dbReference type="Proteomes" id="UP000004699">
    <property type="component" value="Unassembled WGS sequence"/>
</dbReference>
<dbReference type="eggNOG" id="ENOG5033C7A">
    <property type="taxonomic scope" value="Bacteria"/>
</dbReference>
<accession>B8KVP5</accession>
<evidence type="ECO:0000313" key="1">
    <source>
        <dbReference type="EMBL" id="EED34735.1"/>
    </source>
</evidence>
<dbReference type="HOGENOM" id="CLU_120804_1_0_6"/>
<organism evidence="1 2">
    <name type="scientific">Luminiphilus syltensis NOR5-1B</name>
    <dbReference type="NCBI Taxonomy" id="565045"/>
    <lineage>
        <taxon>Bacteria</taxon>
        <taxon>Pseudomonadati</taxon>
        <taxon>Pseudomonadota</taxon>
        <taxon>Gammaproteobacteria</taxon>
        <taxon>Cellvibrionales</taxon>
        <taxon>Halieaceae</taxon>
        <taxon>Luminiphilus</taxon>
    </lineage>
</organism>
<protein>
    <submittedName>
        <fullName evidence="1">Uncharacterized protein</fullName>
    </submittedName>
</protein>
<dbReference type="STRING" id="565045.NOR51B_674"/>
<sequence length="81" mass="9126">MNKGKDAVRAKLKDPKSAEFRNVYFNRGSDGTPMTCGEVNAKNSFSGYSGWQKFISAGSAELTFLEEEVADFWQVWNIYCT</sequence>